<dbReference type="Proteomes" id="UP000004846">
    <property type="component" value="Unassembled WGS sequence"/>
</dbReference>
<name>A0A125W7Q1_ENTFL</name>
<dbReference type="EMBL" id="AEBR01000029">
    <property type="protein sequence ID" value="EFM83307.1"/>
    <property type="molecule type" value="Genomic_DNA"/>
</dbReference>
<reference evidence="2" key="1">
    <citation type="submission" date="2010-07" db="EMBL/GenBank/DDBJ databases">
        <authorList>
            <person name="Weinstock G."/>
            <person name="Sodergren E."/>
            <person name="Clifton S."/>
            <person name="Fulton L."/>
            <person name="Fulton B."/>
            <person name="Courtney L."/>
            <person name="Fronick C."/>
            <person name="Harrison M."/>
            <person name="Strong C."/>
            <person name="Farmer C."/>
            <person name="Delahaunty K."/>
            <person name="Markovic C."/>
            <person name="Hall O."/>
            <person name="Minx P."/>
            <person name="Tomlinson C."/>
            <person name="Mitreva M."/>
            <person name="Hou S."/>
            <person name="Chen J."/>
            <person name="Wollam A."/>
            <person name="Pepin K.H."/>
            <person name="Johnson M."/>
            <person name="Bhonagiri V."/>
            <person name="Zhang X."/>
            <person name="Suruliraj S."/>
            <person name="Warren W."/>
            <person name="Chinwalla A."/>
            <person name="Mardis E.R."/>
            <person name="Wilson R.K."/>
        </authorList>
    </citation>
    <scope>NUCLEOTIDE SEQUENCE [LARGE SCALE GENOMIC DNA]</scope>
    <source>
        <strain evidence="2">TX4248</strain>
    </source>
</reference>
<evidence type="ECO:0000313" key="1">
    <source>
        <dbReference type="EMBL" id="EFM83307.1"/>
    </source>
</evidence>
<organism evidence="1 2">
    <name type="scientific">Enterococcus faecalis TX4248</name>
    <dbReference type="NCBI Taxonomy" id="749495"/>
    <lineage>
        <taxon>Bacteria</taxon>
        <taxon>Bacillati</taxon>
        <taxon>Bacillota</taxon>
        <taxon>Bacilli</taxon>
        <taxon>Lactobacillales</taxon>
        <taxon>Enterococcaceae</taxon>
        <taxon>Enterococcus</taxon>
    </lineage>
</organism>
<protein>
    <submittedName>
        <fullName evidence="1">Uncharacterized protein</fullName>
    </submittedName>
</protein>
<evidence type="ECO:0000313" key="2">
    <source>
        <dbReference type="Proteomes" id="UP000004846"/>
    </source>
</evidence>
<dbReference type="AlphaFoldDB" id="A0A125W7Q1"/>
<gene>
    <name evidence="1" type="ORF">HMPREF9498_01078</name>
</gene>
<dbReference type="HOGENOM" id="CLU_3289118_0_0_9"/>
<proteinExistence type="predicted"/>
<comment type="caution">
    <text evidence="1">The sequence shown here is derived from an EMBL/GenBank/DDBJ whole genome shotgun (WGS) entry which is preliminary data.</text>
</comment>
<sequence length="40" mass="4780">MWINRDKKLFCGFQQSYAQSYPQGVFSNFSENIRCFNLVI</sequence>
<accession>A0A125W7Q1</accession>